<dbReference type="Proteomes" id="UP001632037">
    <property type="component" value="Unassembled WGS sequence"/>
</dbReference>
<keyword evidence="4 5" id="KW-0732">Signal</keyword>
<dbReference type="PROSITE" id="PS51257">
    <property type="entry name" value="PROKAR_LIPOPROTEIN"/>
    <property type="match status" value="1"/>
</dbReference>
<evidence type="ECO:0000256" key="5">
    <source>
        <dbReference type="RuleBase" id="RU367124"/>
    </source>
</evidence>
<evidence type="ECO:0000256" key="4">
    <source>
        <dbReference type="ARBA" id="ARBA00022729"/>
    </source>
</evidence>
<name>A0ABD3FRZ1_9STRA</name>
<dbReference type="InterPro" id="IPR031825">
    <property type="entry name" value="RXLR"/>
</dbReference>
<reference evidence="6 7" key="1">
    <citation type="submission" date="2024-09" db="EMBL/GenBank/DDBJ databases">
        <title>Genome sequencing and assembly of Phytophthora oleae, isolate VK10A, causative agent of rot of olive drupes.</title>
        <authorList>
            <person name="Conti Taguali S."/>
            <person name="Riolo M."/>
            <person name="La Spada F."/>
            <person name="Cacciola S.O."/>
            <person name="Dionisio G."/>
        </authorList>
    </citation>
    <scope>NUCLEOTIDE SEQUENCE [LARGE SCALE GENOMIC DNA]</scope>
    <source>
        <strain evidence="6 7">VK10A</strain>
    </source>
</reference>
<dbReference type="AlphaFoldDB" id="A0ABD3FRZ1"/>
<dbReference type="Pfam" id="PF16810">
    <property type="entry name" value="RXLR"/>
    <property type="match status" value="1"/>
</dbReference>
<organism evidence="6 7">
    <name type="scientific">Phytophthora oleae</name>
    <dbReference type="NCBI Taxonomy" id="2107226"/>
    <lineage>
        <taxon>Eukaryota</taxon>
        <taxon>Sar</taxon>
        <taxon>Stramenopiles</taxon>
        <taxon>Oomycota</taxon>
        <taxon>Peronosporomycetes</taxon>
        <taxon>Peronosporales</taxon>
        <taxon>Peronosporaceae</taxon>
        <taxon>Phytophthora</taxon>
    </lineage>
</organism>
<evidence type="ECO:0000256" key="2">
    <source>
        <dbReference type="ARBA" id="ARBA00010400"/>
    </source>
</evidence>
<comment type="subcellular location">
    <subcellularLocation>
        <location evidence="1 5">Secreted</location>
    </subcellularLocation>
</comment>
<protein>
    <recommendedName>
        <fullName evidence="5">RxLR effector protein</fullName>
    </recommendedName>
</protein>
<sequence length="125" mass="13882">MRLGFFLLVVATALLASCDASAARPVNDIPSGRFLRTEALPDGLKILPKTVVKELVADSNKLKSTLQLWGDSNVSVKRLAKSLKLNTNQIKKLRKFANRHKTDEVFILKQYAEHLANIKKTPTLA</sequence>
<evidence type="ECO:0000313" key="6">
    <source>
        <dbReference type="EMBL" id="KAL3669091.1"/>
    </source>
</evidence>
<keyword evidence="7" id="KW-1185">Reference proteome</keyword>
<dbReference type="EMBL" id="JBIMZQ010000009">
    <property type="protein sequence ID" value="KAL3669091.1"/>
    <property type="molecule type" value="Genomic_DNA"/>
</dbReference>
<keyword evidence="3 5" id="KW-0964">Secreted</keyword>
<evidence type="ECO:0000256" key="1">
    <source>
        <dbReference type="ARBA" id="ARBA00004613"/>
    </source>
</evidence>
<comment type="domain">
    <text evidence="5">The RxLR-dEER motif acts to carry the protein into the host cell cytoplasm through binding to cell surface phosphatidylinositol-3-phosphate.</text>
</comment>
<proteinExistence type="inferred from homology"/>
<evidence type="ECO:0000256" key="3">
    <source>
        <dbReference type="ARBA" id="ARBA00022525"/>
    </source>
</evidence>
<comment type="function">
    <text evidence="5">Effector that suppresses plant defense responses during pathogen infection.</text>
</comment>
<feature type="signal peptide" evidence="5">
    <location>
        <begin position="1"/>
        <end position="23"/>
    </location>
</feature>
<comment type="similarity">
    <text evidence="2 5">Belongs to the RxLR effector family.</text>
</comment>
<accession>A0ABD3FRZ1</accession>
<evidence type="ECO:0000313" key="7">
    <source>
        <dbReference type="Proteomes" id="UP001632037"/>
    </source>
</evidence>
<gene>
    <name evidence="6" type="ORF">V7S43_005475</name>
</gene>
<comment type="caution">
    <text evidence="6">The sequence shown here is derived from an EMBL/GenBank/DDBJ whole genome shotgun (WGS) entry which is preliminary data.</text>
</comment>
<feature type="chain" id="PRO_5045012733" description="RxLR effector protein" evidence="5">
    <location>
        <begin position="24"/>
        <end position="125"/>
    </location>
</feature>